<feature type="region of interest" description="Disordered" evidence="11">
    <location>
        <begin position="298"/>
        <end position="351"/>
    </location>
</feature>
<feature type="compositionally biased region" description="Polar residues" evidence="11">
    <location>
        <begin position="748"/>
        <end position="759"/>
    </location>
</feature>
<dbReference type="GO" id="GO:0015485">
    <property type="term" value="F:cholesterol binding"/>
    <property type="evidence" value="ECO:0007669"/>
    <property type="project" value="TreeGrafter"/>
</dbReference>
<dbReference type="SMART" id="SM00233">
    <property type="entry name" value="PH"/>
    <property type="match status" value="1"/>
</dbReference>
<feature type="domain" description="PH" evidence="13">
    <location>
        <begin position="124"/>
        <end position="241"/>
    </location>
</feature>
<proteinExistence type="inferred from homology"/>
<dbReference type="InterPro" id="IPR011993">
    <property type="entry name" value="PH-like_dom_sf"/>
</dbReference>
<dbReference type="PROSITE" id="PS50003">
    <property type="entry name" value="PH_DOMAIN"/>
    <property type="match status" value="1"/>
</dbReference>
<dbReference type="Gene3D" id="1.10.287.2720">
    <property type="match status" value="1"/>
</dbReference>
<evidence type="ECO:0000256" key="10">
    <source>
        <dbReference type="RuleBase" id="RU003845"/>
    </source>
</evidence>
<feature type="region of interest" description="Disordered" evidence="11">
    <location>
        <begin position="714"/>
        <end position="767"/>
    </location>
</feature>
<keyword evidence="2 10" id="KW-0813">Transport</keyword>
<feature type="region of interest" description="Disordered" evidence="11">
    <location>
        <begin position="37"/>
        <end position="105"/>
    </location>
</feature>
<dbReference type="Gene3D" id="2.30.29.30">
    <property type="entry name" value="Pleckstrin-homology domain (PH domain)/Phosphotyrosine-binding domain (PTB)"/>
    <property type="match status" value="1"/>
</dbReference>
<dbReference type="SUPFAM" id="SSF50729">
    <property type="entry name" value="PH domain-like"/>
    <property type="match status" value="1"/>
</dbReference>
<evidence type="ECO:0000256" key="3">
    <source>
        <dbReference type="ARBA" id="ARBA00022990"/>
    </source>
</evidence>
<evidence type="ECO:0000256" key="5">
    <source>
        <dbReference type="ARBA" id="ARBA00023121"/>
    </source>
</evidence>
<keyword evidence="4 10" id="KW-0445">Lipid transport</keyword>
<dbReference type="CDD" id="cd13286">
    <property type="entry name" value="PH_OPR5_ORP8"/>
    <property type="match status" value="1"/>
</dbReference>
<keyword evidence="6" id="KW-0539">Nucleus</keyword>
<accession>A0A8J6KKX4</accession>
<keyword evidence="5" id="KW-0446">Lipid-binding</keyword>
<evidence type="ECO:0000313" key="15">
    <source>
        <dbReference type="Proteomes" id="UP000710432"/>
    </source>
</evidence>
<feature type="compositionally biased region" description="Basic and acidic residues" evidence="11">
    <location>
        <begin position="51"/>
        <end position="64"/>
    </location>
</feature>
<dbReference type="InterPro" id="IPR037239">
    <property type="entry name" value="OSBP_sf"/>
</dbReference>
<feature type="compositionally biased region" description="Basic and acidic residues" evidence="11">
    <location>
        <begin position="92"/>
        <end position="105"/>
    </location>
</feature>
<dbReference type="InterPro" id="IPR001849">
    <property type="entry name" value="PH_domain"/>
</dbReference>
<evidence type="ECO:0000256" key="9">
    <source>
        <dbReference type="RuleBase" id="RU003844"/>
    </source>
</evidence>
<dbReference type="Pfam" id="PF00169">
    <property type="entry name" value="PH"/>
    <property type="match status" value="1"/>
</dbReference>
<organism evidence="14 15">
    <name type="scientific">Microtus ochrogaster</name>
    <name type="common">Prairie vole</name>
    <dbReference type="NCBI Taxonomy" id="79684"/>
    <lineage>
        <taxon>Eukaryota</taxon>
        <taxon>Metazoa</taxon>
        <taxon>Chordata</taxon>
        <taxon>Craniata</taxon>
        <taxon>Vertebrata</taxon>
        <taxon>Euteleostomi</taxon>
        <taxon>Mammalia</taxon>
        <taxon>Eutheria</taxon>
        <taxon>Euarchontoglires</taxon>
        <taxon>Glires</taxon>
        <taxon>Rodentia</taxon>
        <taxon>Myomorpha</taxon>
        <taxon>Muroidea</taxon>
        <taxon>Cricetidae</taxon>
        <taxon>Arvicolinae</taxon>
        <taxon>Microtus</taxon>
    </lineage>
</organism>
<dbReference type="GO" id="GO:0005829">
    <property type="term" value="C:cytosol"/>
    <property type="evidence" value="ECO:0007669"/>
    <property type="project" value="TreeGrafter"/>
</dbReference>
<protein>
    <recommendedName>
        <fullName evidence="10">Oxysterol-binding protein</fullName>
    </recommendedName>
</protein>
<dbReference type="InterPro" id="IPR018494">
    <property type="entry name" value="Oxysterol-bd_CS"/>
</dbReference>
<dbReference type="EMBL" id="JAATJU010026293">
    <property type="protein sequence ID" value="KAH0501925.1"/>
    <property type="molecule type" value="Genomic_DNA"/>
</dbReference>
<dbReference type="Gene3D" id="2.40.160.120">
    <property type="match status" value="2"/>
</dbReference>
<feature type="compositionally biased region" description="Basic and acidic residues" evidence="11">
    <location>
        <begin position="298"/>
        <end position="312"/>
    </location>
</feature>
<reference evidence="14" key="1">
    <citation type="submission" date="2020-03" db="EMBL/GenBank/DDBJ databases">
        <title>Studies in the Genomics of Life Span.</title>
        <authorList>
            <person name="Glass D."/>
        </authorList>
    </citation>
    <scope>NUCLEOTIDE SEQUENCE</scope>
    <source>
        <strain evidence="14">LTLLF</strain>
        <tissue evidence="14">Muscle</tissue>
    </source>
</reference>
<comment type="subunit">
    <text evidence="8">Interacts with SPAG5. Interacts with NUP62.</text>
</comment>
<dbReference type="Pfam" id="PF01237">
    <property type="entry name" value="Oxysterol_BP"/>
    <property type="match status" value="1"/>
</dbReference>
<comment type="subcellular location">
    <subcellularLocation>
        <location evidence="1">Nucleus membrane</location>
    </subcellularLocation>
</comment>
<dbReference type="PANTHER" id="PTHR10972">
    <property type="entry name" value="OXYSTEROL-BINDING PROTEIN-RELATED"/>
    <property type="match status" value="1"/>
</dbReference>
<evidence type="ECO:0000313" key="14">
    <source>
        <dbReference type="EMBL" id="KAH0501925.1"/>
    </source>
</evidence>
<dbReference type="GO" id="GO:0032541">
    <property type="term" value="C:cortical endoplasmic reticulum"/>
    <property type="evidence" value="ECO:0007669"/>
    <property type="project" value="TreeGrafter"/>
</dbReference>
<name>A0A8J6KKX4_MICOH</name>
<keyword evidence="12" id="KW-1133">Transmembrane helix</keyword>
<sequence>MKEESSQQRRFSSCAGVSSVLFPPRIDGRKLVRNASFGGYNELSPSLQGFERGKEDISQNKDDSSLSMSKSKSESKLYNGSEKDSSSSSKLTKKESLKVQKKNYREEKKRATKELLSTITDPSVIVMADWLKIRGTLKSWTKLWCVLKPGVLLIYKTQKNGQWVGTVLLNACEIIERPSKKDGFCFKLFHPLEQSIWAVKGPKGEAVGSITQPLPSSYLIIRATSESDGRCWMDALELALKCSSLLKRTMIREGKEHDLSISSDNTHVTLYGLLRANNLHSGDNFQLNDSEIERQHFKDQDMYSDKSDKENDQEHDESDNEVMGKSEESDTDTSERQDDSYIEPEPVEPLKETTYMEQSHEELGEAGEASQTETVSEENKSLIWTLLKQVRPGMDLSRVVLPTFILEPRSFLDKLSDYYYHADFLSEAALEENPYFRLKKVVKWYLSGFYKKPKGLKKPYNPILGETFRCLWIHPRTNSKTFYIAEQVSHHPPISAFYVSNRKDGFCLSGSILAKSKFYGILYGTMTLELGGTVNITCQKTGYSAVLEFKLKPFLGSSDYVNQISGKLKLGKEVLATLEGHWDSEVFINDKKTDNSEIFWNPTPDINQWRLIRHTVKFEEQDDFESEKLWQRVTRAINAKDQTEATQEKYVLEEAQRQAARDRKTKNEEWACKLFELDPLTGEWHYKFSDTRPWDPLNDMIQFEKDGVIQTKVKHRTPMVSVPKMKHKPTRQQKKVAKGYSSPEPDIQDSSGSEAQSVKPSARRKKGLDLGDIQSSIESIKQTQEEIKRNIMALRNHLLSSAPATDFFLQQKDYFIIFLLILLQVIINLMFK</sequence>
<dbReference type="GO" id="GO:0031965">
    <property type="term" value="C:nuclear membrane"/>
    <property type="evidence" value="ECO:0007669"/>
    <property type="project" value="UniProtKB-SubCell"/>
</dbReference>
<evidence type="ECO:0000256" key="12">
    <source>
        <dbReference type="SAM" id="Phobius"/>
    </source>
</evidence>
<gene>
    <name evidence="14" type="ORF">LTLLF_193885</name>
</gene>
<feature type="transmembrane region" description="Helical" evidence="12">
    <location>
        <begin position="814"/>
        <end position="831"/>
    </location>
</feature>
<dbReference type="FunFam" id="2.30.29.30:FF:000030">
    <property type="entry name" value="Oxysterol-binding protein"/>
    <property type="match status" value="1"/>
</dbReference>
<evidence type="ECO:0000256" key="2">
    <source>
        <dbReference type="ARBA" id="ARBA00022448"/>
    </source>
</evidence>
<feature type="compositionally biased region" description="Basic residues" evidence="11">
    <location>
        <begin position="724"/>
        <end position="737"/>
    </location>
</feature>
<dbReference type="Gene3D" id="3.30.70.3490">
    <property type="match status" value="1"/>
</dbReference>
<evidence type="ECO:0000256" key="11">
    <source>
        <dbReference type="SAM" id="MobiDB-lite"/>
    </source>
</evidence>
<evidence type="ECO:0000256" key="4">
    <source>
        <dbReference type="ARBA" id="ARBA00023055"/>
    </source>
</evidence>
<feature type="compositionally biased region" description="Basic and acidic residues" evidence="11">
    <location>
        <begin position="71"/>
        <end position="85"/>
    </location>
</feature>
<keyword evidence="12" id="KW-0472">Membrane</keyword>
<comment type="caution">
    <text evidence="14">The sequence shown here is derived from an EMBL/GenBank/DDBJ whole genome shotgun (WGS) entry which is preliminary data.</text>
</comment>
<feature type="compositionally biased region" description="Basic and acidic residues" evidence="11">
    <location>
        <begin position="322"/>
        <end position="339"/>
    </location>
</feature>
<evidence type="ECO:0000256" key="7">
    <source>
        <dbReference type="ARBA" id="ARBA00054360"/>
    </source>
</evidence>
<comment type="similarity">
    <text evidence="9">Belongs to the OSBP family.</text>
</comment>
<evidence type="ECO:0000256" key="1">
    <source>
        <dbReference type="ARBA" id="ARBA00004126"/>
    </source>
</evidence>
<dbReference type="GO" id="GO:0006869">
    <property type="term" value="P:lipid transport"/>
    <property type="evidence" value="ECO:0007669"/>
    <property type="project" value="UniProtKB-KW"/>
</dbReference>
<dbReference type="SUPFAM" id="SSF144000">
    <property type="entry name" value="Oxysterol-binding protein-like"/>
    <property type="match status" value="1"/>
</dbReference>
<comment type="function">
    <text evidence="7">Lipid transporter involved in lipid countertransport between the endoplasmic reticulum and the plasma membrane: specifically exchanges phosphatidylserine with phosphatidylinositol 4-phosphate (PI4P), delivering phosphatidylserine to the plasma membrane in exchange for PI4P, which is degraded by the SAC1/SACM1L phosphatase in the endoplasmic reticulum. Binds phosphatidylserine and PI4P in a mutually exclusive manner. Binds oxysterol, 25-hydroxycholesterol and cholesterol.</text>
</comment>
<dbReference type="AlphaFoldDB" id="A0A8J6KKX4"/>
<evidence type="ECO:0000256" key="8">
    <source>
        <dbReference type="ARBA" id="ARBA00061832"/>
    </source>
</evidence>
<dbReference type="FunFam" id="1.10.287.2720:FF:000002">
    <property type="entry name" value="Oxysterol-binding protein"/>
    <property type="match status" value="1"/>
</dbReference>
<dbReference type="PROSITE" id="PS01013">
    <property type="entry name" value="OSBP"/>
    <property type="match status" value="1"/>
</dbReference>
<dbReference type="PANTHER" id="PTHR10972:SF216">
    <property type="entry name" value="OXYSTEROL-BINDING PROTEIN-RELATED PROTEIN 8"/>
    <property type="match status" value="1"/>
</dbReference>
<keyword evidence="12" id="KW-0812">Transmembrane</keyword>
<keyword evidence="3" id="KW-0007">Acetylation</keyword>
<evidence type="ECO:0000256" key="6">
    <source>
        <dbReference type="ARBA" id="ARBA00023242"/>
    </source>
</evidence>
<dbReference type="FunFam" id="3.30.70.3490:FF:000005">
    <property type="entry name" value="Oxysterol-binding protein"/>
    <property type="match status" value="1"/>
</dbReference>
<dbReference type="Proteomes" id="UP000710432">
    <property type="component" value="Unassembled WGS sequence"/>
</dbReference>
<evidence type="ECO:0000259" key="13">
    <source>
        <dbReference type="PROSITE" id="PS50003"/>
    </source>
</evidence>
<dbReference type="InterPro" id="IPR000648">
    <property type="entry name" value="Oxysterol-bd"/>
</dbReference>